<organism evidence="3">
    <name type="scientific">mine drainage metagenome</name>
    <dbReference type="NCBI Taxonomy" id="410659"/>
    <lineage>
        <taxon>unclassified sequences</taxon>
        <taxon>metagenomes</taxon>
        <taxon>ecological metagenomes</taxon>
    </lineage>
</organism>
<evidence type="ECO:0000313" key="3">
    <source>
        <dbReference type="EMBL" id="EQD55022.1"/>
    </source>
</evidence>
<protein>
    <submittedName>
        <fullName evidence="3">Indolepyruvate ferredoxin oxidoreductase, alpha subunit</fullName>
    </submittedName>
</protein>
<dbReference type="AlphaFoldDB" id="T1AD46"/>
<dbReference type="InterPro" id="IPR011766">
    <property type="entry name" value="TPP_enzyme_TPP-bd"/>
</dbReference>
<dbReference type="GO" id="GO:0030976">
    <property type="term" value="F:thiamine pyrophosphate binding"/>
    <property type="evidence" value="ECO:0007669"/>
    <property type="project" value="InterPro"/>
</dbReference>
<dbReference type="PANTHER" id="PTHR48084">
    <property type="entry name" value="2-OXOGLUTARATE OXIDOREDUCTASE SUBUNIT KORB-RELATED"/>
    <property type="match status" value="1"/>
</dbReference>
<accession>T1AD46</accession>
<evidence type="ECO:0000256" key="1">
    <source>
        <dbReference type="ARBA" id="ARBA00023002"/>
    </source>
</evidence>
<dbReference type="Pfam" id="PF02775">
    <property type="entry name" value="TPP_enzyme_C"/>
    <property type="match status" value="1"/>
</dbReference>
<feature type="non-terminal residue" evidence="3">
    <location>
        <position position="139"/>
    </location>
</feature>
<dbReference type="GO" id="GO:0016625">
    <property type="term" value="F:oxidoreductase activity, acting on the aldehyde or oxo group of donors, iron-sulfur protein as acceptor"/>
    <property type="evidence" value="ECO:0007669"/>
    <property type="project" value="UniProtKB-ARBA"/>
</dbReference>
<dbReference type="InterPro" id="IPR029061">
    <property type="entry name" value="THDP-binding"/>
</dbReference>
<dbReference type="PANTHER" id="PTHR48084:SF3">
    <property type="entry name" value="SUBUNIT OF PYRUVATE:FLAVODOXIN OXIDOREDUCTASE"/>
    <property type="match status" value="1"/>
</dbReference>
<dbReference type="InterPro" id="IPR051457">
    <property type="entry name" value="2-oxoacid:Fd_oxidoreductase"/>
</dbReference>
<reference evidence="3" key="1">
    <citation type="submission" date="2013-08" db="EMBL/GenBank/DDBJ databases">
        <authorList>
            <person name="Mendez C."/>
            <person name="Richter M."/>
            <person name="Ferrer M."/>
            <person name="Sanchez J."/>
        </authorList>
    </citation>
    <scope>NUCLEOTIDE SEQUENCE</scope>
</reference>
<keyword evidence="3" id="KW-0670">Pyruvate</keyword>
<dbReference type="EMBL" id="AUZX01008616">
    <property type="protein sequence ID" value="EQD55022.1"/>
    <property type="molecule type" value="Genomic_DNA"/>
</dbReference>
<sequence>MGDGTFFHSGQISIANSINQGQDITYIILENGTTAMTGHQPNPTLHEDITGATALAHDIERIVRSLIPDAAGTLRIKGKDGRDEPQARVFRVNPAQRDKYKELLETVILQDGVKIIIADKECGITFNRRKHRAEVQEEK</sequence>
<dbReference type="Gene3D" id="3.40.50.970">
    <property type="match status" value="1"/>
</dbReference>
<proteinExistence type="predicted"/>
<reference evidence="3" key="2">
    <citation type="journal article" date="2014" name="ISME J.">
        <title>Microbial stratification in low pH oxic and suboxic macroscopic growths along an acid mine drainage.</title>
        <authorList>
            <person name="Mendez-Garcia C."/>
            <person name="Mesa V."/>
            <person name="Sprenger R.R."/>
            <person name="Richter M."/>
            <person name="Diez M.S."/>
            <person name="Solano J."/>
            <person name="Bargiela R."/>
            <person name="Golyshina O.V."/>
            <person name="Manteca A."/>
            <person name="Ramos J.L."/>
            <person name="Gallego J.R."/>
            <person name="Llorente I."/>
            <person name="Martins Dos Santos V.A."/>
            <person name="Jensen O.N."/>
            <person name="Pelaez A.I."/>
            <person name="Sanchez J."/>
            <person name="Ferrer M."/>
        </authorList>
    </citation>
    <scope>NUCLEOTIDE SEQUENCE</scope>
</reference>
<feature type="domain" description="Thiamine pyrophosphate enzyme TPP-binding" evidence="2">
    <location>
        <begin position="1"/>
        <end position="66"/>
    </location>
</feature>
<name>T1AD46_9ZZZZ</name>
<dbReference type="SUPFAM" id="SSF52518">
    <property type="entry name" value="Thiamin diphosphate-binding fold (THDP-binding)"/>
    <property type="match status" value="1"/>
</dbReference>
<comment type="caution">
    <text evidence="3">The sequence shown here is derived from an EMBL/GenBank/DDBJ whole genome shotgun (WGS) entry which is preliminary data.</text>
</comment>
<gene>
    <name evidence="3" type="ORF">B1A_11952</name>
</gene>
<keyword evidence="1" id="KW-0560">Oxidoreductase</keyword>
<dbReference type="GO" id="GO:0045333">
    <property type="term" value="P:cellular respiration"/>
    <property type="evidence" value="ECO:0007669"/>
    <property type="project" value="UniProtKB-ARBA"/>
</dbReference>
<evidence type="ECO:0000259" key="2">
    <source>
        <dbReference type="Pfam" id="PF02775"/>
    </source>
</evidence>